<dbReference type="Gene3D" id="3.40.190.10">
    <property type="entry name" value="Periplasmic binding protein-like II"/>
    <property type="match status" value="2"/>
</dbReference>
<evidence type="ECO:0000256" key="9">
    <source>
        <dbReference type="ARBA" id="ARBA00023004"/>
    </source>
</evidence>
<keyword evidence="6" id="KW-0479">Metal-binding</keyword>
<dbReference type="PANTHER" id="PTHR31528:SF1">
    <property type="entry name" value="4-AMINO-5-HYDROXYMETHYL-2-METHYLPYRIMIDINE PHOSPHATE SYNTHASE THI11-RELATED"/>
    <property type="match status" value="1"/>
</dbReference>
<comment type="catalytic activity">
    <reaction evidence="11">
        <text>N(6)-(pyridoxal phosphate)-L-lysyl-[4-amino-5-hydroxymethyl-2-methylpyrimidine phosphate synthase] + L-histidyl-[4-amino-5-hydroxymethyl-2-methylpyrimidine phosphate synthase] + 2 Fe(3+) + 4 H2O = L-lysyl-[4-amino-5-hydroxymethyl-2-methylpyrimidine phosphate synthase] + (2S)-2-amino-5-hydroxy-4-oxopentanoyl-[4-amino-5-hydroxymethyl-2-methylpyrimidine phosphate synthase] + 4-amino-2-methyl-5-(phosphooxymethyl)pyrimidine + 3-oxopropanoate + 2 Fe(2+) + 2 H(+)</text>
        <dbReference type="Rhea" id="RHEA:65756"/>
        <dbReference type="Rhea" id="RHEA-COMP:16892"/>
        <dbReference type="Rhea" id="RHEA-COMP:16893"/>
        <dbReference type="Rhea" id="RHEA-COMP:16894"/>
        <dbReference type="Rhea" id="RHEA-COMP:16895"/>
        <dbReference type="ChEBI" id="CHEBI:15377"/>
        <dbReference type="ChEBI" id="CHEBI:15378"/>
        <dbReference type="ChEBI" id="CHEBI:29033"/>
        <dbReference type="ChEBI" id="CHEBI:29034"/>
        <dbReference type="ChEBI" id="CHEBI:29969"/>
        <dbReference type="ChEBI" id="CHEBI:29979"/>
        <dbReference type="ChEBI" id="CHEBI:33190"/>
        <dbReference type="ChEBI" id="CHEBI:58354"/>
        <dbReference type="ChEBI" id="CHEBI:143915"/>
        <dbReference type="ChEBI" id="CHEBI:157692"/>
    </reaction>
    <physiologicalReaction direction="left-to-right" evidence="11">
        <dbReference type="Rhea" id="RHEA:65757"/>
    </physiologicalReaction>
</comment>
<feature type="chain" id="PRO_5046414110" description="Thiamine pyrimidine synthase" evidence="12">
    <location>
        <begin position="27"/>
        <end position="352"/>
    </location>
</feature>
<feature type="domain" description="SsuA/THI5-like" evidence="13">
    <location>
        <begin position="53"/>
        <end position="265"/>
    </location>
</feature>
<evidence type="ECO:0000313" key="15">
    <source>
        <dbReference type="Proteomes" id="UP001501074"/>
    </source>
</evidence>
<comment type="similarity">
    <text evidence="3">Belongs to the NMT1/THI5 family.</text>
</comment>
<comment type="function">
    <text evidence="1">Responsible for the formation of the pyrimidine heterocycle in the thiamine biosynthesis pathway. Catalyzes the formation of hydroxymethylpyrimidine phosphate (HMP-P) from histidine and pyridoxal phosphate (PLP). The protein uses PLP and the active site histidine to form HMP-P, generating an inactive enzyme. The enzyme can only undergo a single turnover, which suggests it is a suicide enzyme.</text>
</comment>
<keyword evidence="12" id="KW-0732">Signal</keyword>
<evidence type="ECO:0000256" key="1">
    <source>
        <dbReference type="ARBA" id="ARBA00003469"/>
    </source>
</evidence>
<evidence type="ECO:0000256" key="12">
    <source>
        <dbReference type="SAM" id="SignalP"/>
    </source>
</evidence>
<keyword evidence="5" id="KW-0808">Transferase</keyword>
<dbReference type="SUPFAM" id="SSF53850">
    <property type="entry name" value="Periplasmic binding protein-like II"/>
    <property type="match status" value="1"/>
</dbReference>
<sequence>MNRSASLTRRGLLAATLSATVLAASACGGSSSGTEAASGDLTEVTVALSWTPNTDYTGVFAADELGYYKDAGISLKVIPYSSTSPETLVAHDKADFGFSYQAGVTYARAAGQDVVAVYAPDRKGTYAISVSADRDDIQSPKDLDGKTYAGFGSPDEGPLLKYVIQHDGGEGDFRSIALDTSAYQAVYSKKADFTIPVVTWEGVEAERSGKPLKNFAPTDYGFPDQYSVLLASSDKYLKANSDVARKFLAATAKGYSYSAAEPEKAADLLVQANPTQLKDADLVRASQKLLAGDGYLNTEEGHVGVQDETFWKNYGSFLYENGLLTDADGKKLTAEPDWTQYYTNAYLTASGS</sequence>
<gene>
    <name evidence="14" type="ORF">GCM10022223_69320</name>
</gene>
<evidence type="ECO:0000256" key="3">
    <source>
        <dbReference type="ARBA" id="ARBA00009406"/>
    </source>
</evidence>
<evidence type="ECO:0000256" key="2">
    <source>
        <dbReference type="ARBA" id="ARBA00004948"/>
    </source>
</evidence>
<comment type="pathway">
    <text evidence="2">Cofactor biosynthesis; thiamine diphosphate biosynthesis.</text>
</comment>
<dbReference type="Proteomes" id="UP001501074">
    <property type="component" value="Unassembled WGS sequence"/>
</dbReference>
<keyword evidence="7" id="KW-0663">Pyridoxal phosphate</keyword>
<evidence type="ECO:0000256" key="8">
    <source>
        <dbReference type="ARBA" id="ARBA00022977"/>
    </source>
</evidence>
<dbReference type="InterPro" id="IPR015168">
    <property type="entry name" value="SsuA/THI5"/>
</dbReference>
<proteinExistence type="inferred from homology"/>
<dbReference type="InterPro" id="IPR006311">
    <property type="entry name" value="TAT_signal"/>
</dbReference>
<dbReference type="EMBL" id="BAAAZO010000014">
    <property type="protein sequence ID" value="GAA3640250.1"/>
    <property type="molecule type" value="Genomic_DNA"/>
</dbReference>
<keyword evidence="8" id="KW-0784">Thiamine biosynthesis</keyword>
<dbReference type="RefSeq" id="WP_231485576.1">
    <property type="nucleotide sequence ID" value="NZ_BAAAZO010000014.1"/>
</dbReference>
<dbReference type="PROSITE" id="PS51257">
    <property type="entry name" value="PROKAR_LIPOPROTEIN"/>
    <property type="match status" value="1"/>
</dbReference>
<protein>
    <recommendedName>
        <fullName evidence="10">Thiamine pyrimidine synthase</fullName>
    </recommendedName>
</protein>
<dbReference type="Pfam" id="PF09084">
    <property type="entry name" value="NMT1"/>
    <property type="match status" value="1"/>
</dbReference>
<dbReference type="PANTHER" id="PTHR31528">
    <property type="entry name" value="4-AMINO-5-HYDROXYMETHYL-2-METHYLPYRIMIDINE PHOSPHATE SYNTHASE THI11-RELATED"/>
    <property type="match status" value="1"/>
</dbReference>
<comment type="caution">
    <text evidence="14">The sequence shown here is derived from an EMBL/GenBank/DDBJ whole genome shotgun (WGS) entry which is preliminary data.</text>
</comment>
<name>A0ABP7AV05_9ACTN</name>
<dbReference type="PROSITE" id="PS51318">
    <property type="entry name" value="TAT"/>
    <property type="match status" value="1"/>
</dbReference>
<comment type="subunit">
    <text evidence="4">Homodimer.</text>
</comment>
<evidence type="ECO:0000259" key="13">
    <source>
        <dbReference type="Pfam" id="PF09084"/>
    </source>
</evidence>
<evidence type="ECO:0000256" key="7">
    <source>
        <dbReference type="ARBA" id="ARBA00022898"/>
    </source>
</evidence>
<evidence type="ECO:0000313" key="14">
    <source>
        <dbReference type="EMBL" id="GAA3640250.1"/>
    </source>
</evidence>
<accession>A0ABP7AV05</accession>
<evidence type="ECO:0000256" key="5">
    <source>
        <dbReference type="ARBA" id="ARBA00022679"/>
    </source>
</evidence>
<evidence type="ECO:0000256" key="10">
    <source>
        <dbReference type="ARBA" id="ARBA00033171"/>
    </source>
</evidence>
<evidence type="ECO:0000256" key="6">
    <source>
        <dbReference type="ARBA" id="ARBA00022723"/>
    </source>
</evidence>
<reference evidence="15" key="1">
    <citation type="journal article" date="2019" name="Int. J. Syst. Evol. Microbiol.">
        <title>The Global Catalogue of Microorganisms (GCM) 10K type strain sequencing project: providing services to taxonomists for standard genome sequencing and annotation.</title>
        <authorList>
            <consortium name="The Broad Institute Genomics Platform"/>
            <consortium name="The Broad Institute Genome Sequencing Center for Infectious Disease"/>
            <person name="Wu L."/>
            <person name="Ma J."/>
        </authorList>
    </citation>
    <scope>NUCLEOTIDE SEQUENCE [LARGE SCALE GENOMIC DNA]</scope>
    <source>
        <strain evidence="15">JCM 16902</strain>
    </source>
</reference>
<keyword evidence="9" id="KW-0408">Iron</keyword>
<evidence type="ECO:0000256" key="4">
    <source>
        <dbReference type="ARBA" id="ARBA00011738"/>
    </source>
</evidence>
<evidence type="ECO:0000256" key="11">
    <source>
        <dbReference type="ARBA" id="ARBA00048179"/>
    </source>
</evidence>
<dbReference type="InterPro" id="IPR027939">
    <property type="entry name" value="NMT1/THI5"/>
</dbReference>
<organism evidence="14 15">
    <name type="scientific">Kineosporia mesophila</name>
    <dbReference type="NCBI Taxonomy" id="566012"/>
    <lineage>
        <taxon>Bacteria</taxon>
        <taxon>Bacillati</taxon>
        <taxon>Actinomycetota</taxon>
        <taxon>Actinomycetes</taxon>
        <taxon>Kineosporiales</taxon>
        <taxon>Kineosporiaceae</taxon>
        <taxon>Kineosporia</taxon>
    </lineage>
</organism>
<keyword evidence="15" id="KW-1185">Reference proteome</keyword>
<feature type="signal peptide" evidence="12">
    <location>
        <begin position="1"/>
        <end position="26"/>
    </location>
</feature>